<reference evidence="1 2" key="1">
    <citation type="submission" date="2011-03" db="EMBL/GenBank/DDBJ databases">
        <authorList>
            <person name="Muzny D."/>
            <person name="Qin X."/>
            <person name="Deng J."/>
            <person name="Jiang H."/>
            <person name="Liu Y."/>
            <person name="Qu J."/>
            <person name="Song X.-Z."/>
            <person name="Zhang L."/>
            <person name="Thornton R."/>
            <person name="Coyle M."/>
            <person name="Francisco L."/>
            <person name="Jackson L."/>
            <person name="Javaid M."/>
            <person name="Korchina V."/>
            <person name="Kovar C."/>
            <person name="Mata R."/>
            <person name="Mathew T."/>
            <person name="Ngo R."/>
            <person name="Nguyen L."/>
            <person name="Nguyen N."/>
            <person name="Okwuonu G."/>
            <person name="Ongeri F."/>
            <person name="Pham C."/>
            <person name="Simmons D."/>
            <person name="Wilczek-Boney K."/>
            <person name="Hale W."/>
            <person name="Jakkamsetti A."/>
            <person name="Pham P."/>
            <person name="Ruth R."/>
            <person name="San Lucas F."/>
            <person name="Warren J."/>
            <person name="Zhang J."/>
            <person name="Zhao Z."/>
            <person name="Zhou C."/>
            <person name="Zhu D."/>
            <person name="Lee S."/>
            <person name="Bess C."/>
            <person name="Blankenburg K."/>
            <person name="Forbes L."/>
            <person name="Fu Q."/>
            <person name="Gubbala S."/>
            <person name="Hirani K."/>
            <person name="Jayaseelan J.C."/>
            <person name="Lara F."/>
            <person name="Munidasa M."/>
            <person name="Palculict T."/>
            <person name="Patil S."/>
            <person name="Pu L.-L."/>
            <person name="Saada N."/>
            <person name="Tang L."/>
            <person name="Weissenberger G."/>
            <person name="Zhu Y."/>
            <person name="Hemphill L."/>
            <person name="Shang Y."/>
            <person name="Youmans B."/>
            <person name="Ayvaz T."/>
            <person name="Ross M."/>
            <person name="Santibanez J."/>
            <person name="Aqrawi P."/>
            <person name="Gross S."/>
            <person name="Joshi V."/>
            <person name="Fowler G."/>
            <person name="Nazareth L."/>
            <person name="Reid J."/>
            <person name="Worley K."/>
            <person name="Petrosino J."/>
            <person name="Highlander S."/>
            <person name="Gibbs R."/>
        </authorList>
    </citation>
    <scope>NUCLEOTIDE SEQUENCE [LARGE SCALE GENOMIC DNA]</scope>
    <source>
        <strain evidence="1 2">SK49</strain>
    </source>
</reference>
<sequence length="52" mass="6282">MEDLFDKFPSWFSIWSEDLYDDKEREGYLFQSVKLKGNIETQRITGTIYGRK</sequence>
<proteinExistence type="predicted"/>
<comment type="caution">
    <text evidence="1">The sequence shown here is derived from an EMBL/GenBank/DDBJ whole genome shotgun (WGS) entry which is preliminary data.</text>
</comment>
<protein>
    <submittedName>
        <fullName evidence="1">Uncharacterized protein</fullName>
    </submittedName>
</protein>
<organism evidence="1 2">
    <name type="scientific">Streptococcus sanguinis SK49</name>
    <dbReference type="NCBI Taxonomy" id="888808"/>
    <lineage>
        <taxon>Bacteria</taxon>
        <taxon>Bacillati</taxon>
        <taxon>Bacillota</taxon>
        <taxon>Bacilli</taxon>
        <taxon>Lactobacillales</taxon>
        <taxon>Streptococcaceae</taxon>
        <taxon>Streptococcus</taxon>
    </lineage>
</organism>
<evidence type="ECO:0000313" key="1">
    <source>
        <dbReference type="EMBL" id="EGJ41147.1"/>
    </source>
</evidence>
<name>F3UVH9_STRSA</name>
<gene>
    <name evidence="1" type="ORF">HMPREF9380_0522</name>
</gene>
<dbReference type="EMBL" id="AFFO01000003">
    <property type="protein sequence ID" value="EGJ41147.1"/>
    <property type="molecule type" value="Genomic_DNA"/>
</dbReference>
<dbReference type="HOGENOM" id="CLU_3085378_0_0_9"/>
<evidence type="ECO:0000313" key="2">
    <source>
        <dbReference type="Proteomes" id="UP000006459"/>
    </source>
</evidence>
<dbReference type="AlphaFoldDB" id="F3UVH9"/>
<accession>F3UVH9</accession>
<dbReference type="Proteomes" id="UP000006459">
    <property type="component" value="Unassembled WGS sequence"/>
</dbReference>